<dbReference type="InterPro" id="IPR036179">
    <property type="entry name" value="Ig-like_dom_sf"/>
</dbReference>
<feature type="non-terminal residue" evidence="1">
    <location>
        <position position="135"/>
    </location>
</feature>
<keyword evidence="2" id="KW-1185">Reference proteome</keyword>
<reference evidence="1" key="1">
    <citation type="submission" date="2023-06" db="EMBL/GenBank/DDBJ databases">
        <authorList>
            <person name="Delattre M."/>
        </authorList>
    </citation>
    <scope>NUCLEOTIDE SEQUENCE</scope>
    <source>
        <strain evidence="1">AF72</strain>
    </source>
</reference>
<dbReference type="PANTHER" id="PTHR35182:SF1">
    <property type="entry name" value="COLD-SHOCK PROTEIN-RELATED"/>
    <property type="match status" value="1"/>
</dbReference>
<name>A0AA36FTA9_9BILA</name>
<dbReference type="EMBL" id="CATQJA010001184">
    <property type="protein sequence ID" value="CAJ0566198.1"/>
    <property type="molecule type" value="Genomic_DNA"/>
</dbReference>
<evidence type="ECO:0000313" key="2">
    <source>
        <dbReference type="Proteomes" id="UP001177023"/>
    </source>
</evidence>
<sequence>MRNFLVVCCFIAGALGQTAFYPVTPGERVQLDIPDAKSYKRTLRSGGEQLFKICPNEDDLSPKCTHWTQNGKLLSTTSKVRGFKNGTLVIEKVAASDLGSYWSPEVEMIVKERFPDGSPKIAVNGPVITLLLKEN</sequence>
<proteinExistence type="predicted"/>
<evidence type="ECO:0000313" key="1">
    <source>
        <dbReference type="EMBL" id="CAJ0566198.1"/>
    </source>
</evidence>
<dbReference type="Proteomes" id="UP001177023">
    <property type="component" value="Unassembled WGS sequence"/>
</dbReference>
<dbReference type="SUPFAM" id="SSF48726">
    <property type="entry name" value="Immunoglobulin"/>
    <property type="match status" value="1"/>
</dbReference>
<gene>
    <name evidence="1" type="ORF">MSPICULIGERA_LOCUS4811</name>
</gene>
<organism evidence="1 2">
    <name type="scientific">Mesorhabditis spiculigera</name>
    <dbReference type="NCBI Taxonomy" id="96644"/>
    <lineage>
        <taxon>Eukaryota</taxon>
        <taxon>Metazoa</taxon>
        <taxon>Ecdysozoa</taxon>
        <taxon>Nematoda</taxon>
        <taxon>Chromadorea</taxon>
        <taxon>Rhabditida</taxon>
        <taxon>Rhabditina</taxon>
        <taxon>Rhabditomorpha</taxon>
        <taxon>Rhabditoidea</taxon>
        <taxon>Rhabditidae</taxon>
        <taxon>Mesorhabditinae</taxon>
        <taxon>Mesorhabditis</taxon>
    </lineage>
</organism>
<dbReference type="InterPro" id="IPR013783">
    <property type="entry name" value="Ig-like_fold"/>
</dbReference>
<accession>A0AA36FTA9</accession>
<dbReference type="Gene3D" id="2.60.40.10">
    <property type="entry name" value="Immunoglobulins"/>
    <property type="match status" value="1"/>
</dbReference>
<comment type="caution">
    <text evidence="1">The sequence shown here is derived from an EMBL/GenBank/DDBJ whole genome shotgun (WGS) entry which is preliminary data.</text>
</comment>
<dbReference type="PANTHER" id="PTHR35182">
    <property type="entry name" value="PROTEIN CBG13762"/>
    <property type="match status" value="1"/>
</dbReference>
<dbReference type="AlphaFoldDB" id="A0AA36FTA9"/>
<protein>
    <submittedName>
        <fullName evidence="1">Uncharacterized protein</fullName>
    </submittedName>
</protein>